<gene>
    <name evidence="2" type="ORF">NQ317_016515</name>
</gene>
<feature type="region of interest" description="Disordered" evidence="1">
    <location>
        <begin position="67"/>
        <end position="86"/>
    </location>
</feature>
<reference evidence="2" key="1">
    <citation type="journal article" date="2023" name="Insect Mol. Biol.">
        <title>Genome sequencing provides insights into the evolution of gene families encoding plant cell wall-degrading enzymes in longhorned beetles.</title>
        <authorList>
            <person name="Shin N.R."/>
            <person name="Okamura Y."/>
            <person name="Kirsch R."/>
            <person name="Pauchet Y."/>
        </authorList>
    </citation>
    <scope>NUCLEOTIDE SEQUENCE</scope>
    <source>
        <strain evidence="2">MMC_N1</strain>
    </source>
</reference>
<proteinExistence type="predicted"/>
<evidence type="ECO:0000313" key="3">
    <source>
        <dbReference type="Proteomes" id="UP001162164"/>
    </source>
</evidence>
<accession>A0ABQ9JC34</accession>
<dbReference type="EMBL" id="JAPWTJ010000773">
    <property type="protein sequence ID" value="KAJ8975741.1"/>
    <property type="molecule type" value="Genomic_DNA"/>
</dbReference>
<dbReference type="Proteomes" id="UP001162164">
    <property type="component" value="Unassembled WGS sequence"/>
</dbReference>
<protein>
    <submittedName>
        <fullName evidence="2">Uncharacterized protein</fullName>
    </submittedName>
</protein>
<comment type="caution">
    <text evidence="2">The sequence shown here is derived from an EMBL/GenBank/DDBJ whole genome shotgun (WGS) entry which is preliminary data.</text>
</comment>
<organism evidence="2 3">
    <name type="scientific">Molorchus minor</name>
    <dbReference type="NCBI Taxonomy" id="1323400"/>
    <lineage>
        <taxon>Eukaryota</taxon>
        <taxon>Metazoa</taxon>
        <taxon>Ecdysozoa</taxon>
        <taxon>Arthropoda</taxon>
        <taxon>Hexapoda</taxon>
        <taxon>Insecta</taxon>
        <taxon>Pterygota</taxon>
        <taxon>Neoptera</taxon>
        <taxon>Endopterygota</taxon>
        <taxon>Coleoptera</taxon>
        <taxon>Polyphaga</taxon>
        <taxon>Cucujiformia</taxon>
        <taxon>Chrysomeloidea</taxon>
        <taxon>Cerambycidae</taxon>
        <taxon>Lamiinae</taxon>
        <taxon>Monochamini</taxon>
        <taxon>Molorchus</taxon>
    </lineage>
</organism>
<evidence type="ECO:0000256" key="1">
    <source>
        <dbReference type="SAM" id="MobiDB-lite"/>
    </source>
</evidence>
<sequence length="86" mass="9688">MLQASTVKIKFYKLIAFLKRKEEGYQKLHRQNINKFTAVAPGDKYLMFIRASCRNCQATSNQNSPTIATELGSAEPELTQIHTTGP</sequence>
<keyword evidence="3" id="KW-1185">Reference proteome</keyword>
<name>A0ABQ9JC34_9CUCU</name>
<evidence type="ECO:0000313" key="2">
    <source>
        <dbReference type="EMBL" id="KAJ8975741.1"/>
    </source>
</evidence>